<dbReference type="AlphaFoldDB" id="A0AAD2CFI4"/>
<organism evidence="2 3">
    <name type="scientific">Cylindrotheca closterium</name>
    <dbReference type="NCBI Taxonomy" id="2856"/>
    <lineage>
        <taxon>Eukaryota</taxon>
        <taxon>Sar</taxon>
        <taxon>Stramenopiles</taxon>
        <taxon>Ochrophyta</taxon>
        <taxon>Bacillariophyta</taxon>
        <taxon>Bacillariophyceae</taxon>
        <taxon>Bacillariophycidae</taxon>
        <taxon>Bacillariales</taxon>
        <taxon>Bacillariaceae</taxon>
        <taxon>Cylindrotheca</taxon>
    </lineage>
</organism>
<keyword evidence="3" id="KW-1185">Reference proteome</keyword>
<reference evidence="2" key="1">
    <citation type="submission" date="2023-08" db="EMBL/GenBank/DDBJ databases">
        <authorList>
            <person name="Audoor S."/>
            <person name="Bilcke G."/>
        </authorList>
    </citation>
    <scope>NUCLEOTIDE SEQUENCE</scope>
</reference>
<proteinExistence type="predicted"/>
<evidence type="ECO:0000313" key="3">
    <source>
        <dbReference type="Proteomes" id="UP001295423"/>
    </source>
</evidence>
<accession>A0AAD2CFI4</accession>
<dbReference type="Proteomes" id="UP001295423">
    <property type="component" value="Unassembled WGS sequence"/>
</dbReference>
<protein>
    <submittedName>
        <fullName evidence="2">Uncharacterized protein</fullName>
    </submittedName>
</protein>
<name>A0AAD2CFI4_9STRA</name>
<gene>
    <name evidence="2" type="ORF">CYCCA115_LOCUS2093</name>
</gene>
<evidence type="ECO:0000313" key="2">
    <source>
        <dbReference type="EMBL" id="CAJ1930799.1"/>
    </source>
</evidence>
<keyword evidence="1" id="KW-0812">Transmembrane</keyword>
<dbReference type="EMBL" id="CAKOGP040000113">
    <property type="protein sequence ID" value="CAJ1930799.1"/>
    <property type="molecule type" value="Genomic_DNA"/>
</dbReference>
<feature type="transmembrane region" description="Helical" evidence="1">
    <location>
        <begin position="63"/>
        <end position="83"/>
    </location>
</feature>
<feature type="transmembrane region" description="Helical" evidence="1">
    <location>
        <begin position="137"/>
        <end position="153"/>
    </location>
</feature>
<comment type="caution">
    <text evidence="2">The sequence shown here is derived from an EMBL/GenBank/DDBJ whole genome shotgun (WGS) entry which is preliminary data.</text>
</comment>
<keyword evidence="1" id="KW-1133">Transmembrane helix</keyword>
<sequence length="199" mass="21908">MAAVICDLIGDICRPICSGVAFGCREVSKSPFLPYLALTFALNTPGVVYALKSLESSCGDLKSWLLPNAIFCLLHMIAAYYVVSKIREPSSLPTTVNENSPLQNATTGFSLMPNGDIQGEENSFQRIKHILLYDKNMAVYILVFVIWLVWLPLGLKRRLENSSCDDITHYVDVSIACGYTFFSLVGVAFTCSLCCLKTA</sequence>
<evidence type="ECO:0000256" key="1">
    <source>
        <dbReference type="SAM" id="Phobius"/>
    </source>
</evidence>
<keyword evidence="1" id="KW-0472">Membrane</keyword>
<feature type="transmembrane region" description="Helical" evidence="1">
    <location>
        <begin position="32"/>
        <end position="51"/>
    </location>
</feature>
<feature type="transmembrane region" description="Helical" evidence="1">
    <location>
        <begin position="173"/>
        <end position="196"/>
    </location>
</feature>